<dbReference type="Gene3D" id="3.40.50.300">
    <property type="entry name" value="P-loop containing nucleotide triphosphate hydrolases"/>
    <property type="match status" value="1"/>
</dbReference>
<dbReference type="Proteomes" id="UP001273136">
    <property type="component" value="Unassembled WGS sequence"/>
</dbReference>
<dbReference type="GO" id="GO:0015420">
    <property type="term" value="F:ABC-type vitamin B12 transporter activity"/>
    <property type="evidence" value="ECO:0007669"/>
    <property type="project" value="UniProtKB-EC"/>
</dbReference>
<dbReference type="Pfam" id="PF00005">
    <property type="entry name" value="ABC_tran"/>
    <property type="match status" value="1"/>
</dbReference>
<proteinExistence type="predicted"/>
<evidence type="ECO:0000313" key="11">
    <source>
        <dbReference type="EMBL" id="MDV0441222.1"/>
    </source>
</evidence>
<dbReference type="GO" id="GO:0016887">
    <property type="term" value="F:ATP hydrolysis activity"/>
    <property type="evidence" value="ECO:0007669"/>
    <property type="project" value="InterPro"/>
</dbReference>
<organism evidence="11 12">
    <name type="scientific">Methanorbis furvi</name>
    <dbReference type="NCBI Taxonomy" id="3028299"/>
    <lineage>
        <taxon>Archaea</taxon>
        <taxon>Methanobacteriati</taxon>
        <taxon>Methanobacteriota</taxon>
        <taxon>Stenosarchaea group</taxon>
        <taxon>Methanomicrobia</taxon>
        <taxon>Methanomicrobiales</taxon>
        <taxon>Methanocorpusculaceae</taxon>
        <taxon>Methanorbis</taxon>
    </lineage>
</organism>
<dbReference type="EC" id="7.6.2.8" evidence="7"/>
<dbReference type="CDD" id="cd03214">
    <property type="entry name" value="ABC_Iron-Siderophores_B12_Hemin"/>
    <property type="match status" value="1"/>
</dbReference>
<dbReference type="FunFam" id="3.40.50.300:FF:000134">
    <property type="entry name" value="Iron-enterobactin ABC transporter ATP-binding protein"/>
    <property type="match status" value="1"/>
</dbReference>
<evidence type="ECO:0000259" key="10">
    <source>
        <dbReference type="PROSITE" id="PS50893"/>
    </source>
</evidence>
<protein>
    <recommendedName>
        <fullName evidence="8">Cobalamin import ATP-binding protein BtuD</fullName>
        <ecNumber evidence="7">7.6.2.8</ecNumber>
    </recommendedName>
    <alternativeName>
        <fullName evidence="9">Vitamin B12-transporting ATPase</fullName>
    </alternativeName>
</protein>
<keyword evidence="4" id="KW-1278">Translocase</keyword>
<evidence type="ECO:0000256" key="5">
    <source>
        <dbReference type="ARBA" id="ARBA00050590"/>
    </source>
</evidence>
<dbReference type="AlphaFoldDB" id="A0AAE4MC49"/>
<evidence type="ECO:0000313" key="12">
    <source>
        <dbReference type="Proteomes" id="UP001273136"/>
    </source>
</evidence>
<dbReference type="PROSITE" id="PS00211">
    <property type="entry name" value="ABC_TRANSPORTER_1"/>
    <property type="match status" value="1"/>
</dbReference>
<dbReference type="InterPro" id="IPR003439">
    <property type="entry name" value="ABC_transporter-like_ATP-bd"/>
</dbReference>
<reference evidence="11" key="1">
    <citation type="submission" date="2023-06" db="EMBL/GenBank/DDBJ databases">
        <title>Genome sequence of Methancorpusculaceae sp. Ag1.</title>
        <authorList>
            <person name="Protasov E."/>
            <person name="Platt K."/>
            <person name="Poehlein A."/>
            <person name="Daniel R."/>
            <person name="Brune A."/>
        </authorList>
    </citation>
    <scope>NUCLEOTIDE SEQUENCE</scope>
    <source>
        <strain evidence="11">Ag1</strain>
    </source>
</reference>
<evidence type="ECO:0000256" key="9">
    <source>
        <dbReference type="ARBA" id="ARBA00077139"/>
    </source>
</evidence>
<evidence type="ECO:0000256" key="1">
    <source>
        <dbReference type="ARBA" id="ARBA00022448"/>
    </source>
</evidence>
<dbReference type="PROSITE" id="PS50893">
    <property type="entry name" value="ABC_TRANSPORTER_2"/>
    <property type="match status" value="1"/>
</dbReference>
<gene>
    <name evidence="11" type="primary">yclP</name>
    <name evidence="11" type="ORF">McpAg1_04020</name>
</gene>
<keyword evidence="12" id="KW-1185">Reference proteome</keyword>
<comment type="catalytic activity">
    <reaction evidence="5">
        <text>an R-cob(III)alamin(out) + ATP + H2O = an R-cob(III)alamin(in) + ADP + phosphate + H(+)</text>
        <dbReference type="Rhea" id="RHEA:17873"/>
        <dbReference type="ChEBI" id="CHEBI:15377"/>
        <dbReference type="ChEBI" id="CHEBI:15378"/>
        <dbReference type="ChEBI" id="CHEBI:30616"/>
        <dbReference type="ChEBI" id="CHEBI:43474"/>
        <dbReference type="ChEBI" id="CHEBI:140785"/>
        <dbReference type="ChEBI" id="CHEBI:456216"/>
        <dbReference type="EC" id="7.6.2.8"/>
    </reaction>
</comment>
<keyword evidence="1" id="KW-0813">Transport</keyword>
<evidence type="ECO:0000256" key="6">
    <source>
        <dbReference type="ARBA" id="ARBA00058960"/>
    </source>
</evidence>
<sequence>MKIDVVSLSQKYGNLQVLHDVSFTADAGEVVALLGPNGSGKSTLIKTIADILPPASGKILIDGADTAAIDPIDRAKLIGYVPQYFHYTPFTTVLDTVLIGRRPYMSWSVTDEDLIAVDKSLATMHVTDLADRFVNELSGGQRQRVFIARTLAQQPAFYLFDEPTSSLDLRHQLETASTMQKIVHEENSCMIIALHDLNLALRYTDKVVMLKDGSIYSCGTPEEVLTEEAVRDVYGVCAEIVENDHGRFILSYAPSNV</sequence>
<dbReference type="EMBL" id="JAWDKA010000002">
    <property type="protein sequence ID" value="MDV0441222.1"/>
    <property type="molecule type" value="Genomic_DNA"/>
</dbReference>
<evidence type="ECO:0000256" key="8">
    <source>
        <dbReference type="ARBA" id="ARBA00073649"/>
    </source>
</evidence>
<dbReference type="InterPro" id="IPR027417">
    <property type="entry name" value="P-loop_NTPase"/>
</dbReference>
<evidence type="ECO:0000256" key="2">
    <source>
        <dbReference type="ARBA" id="ARBA00022741"/>
    </source>
</evidence>
<dbReference type="GO" id="GO:0005524">
    <property type="term" value="F:ATP binding"/>
    <property type="evidence" value="ECO:0007669"/>
    <property type="project" value="UniProtKB-KW"/>
</dbReference>
<dbReference type="RefSeq" id="WP_338093615.1">
    <property type="nucleotide sequence ID" value="NZ_JAWDKA010000002.1"/>
</dbReference>
<dbReference type="SUPFAM" id="SSF52540">
    <property type="entry name" value="P-loop containing nucleoside triphosphate hydrolases"/>
    <property type="match status" value="1"/>
</dbReference>
<evidence type="ECO:0000256" key="4">
    <source>
        <dbReference type="ARBA" id="ARBA00022967"/>
    </source>
</evidence>
<dbReference type="PANTHER" id="PTHR42794">
    <property type="entry name" value="HEMIN IMPORT ATP-BINDING PROTEIN HMUV"/>
    <property type="match status" value="1"/>
</dbReference>
<dbReference type="InterPro" id="IPR003593">
    <property type="entry name" value="AAA+_ATPase"/>
</dbReference>
<feature type="domain" description="ABC transporter" evidence="10">
    <location>
        <begin position="3"/>
        <end position="237"/>
    </location>
</feature>
<evidence type="ECO:0000256" key="7">
    <source>
        <dbReference type="ARBA" id="ARBA00066387"/>
    </source>
</evidence>
<name>A0AAE4MC49_9EURY</name>
<dbReference type="SMART" id="SM00382">
    <property type="entry name" value="AAA"/>
    <property type="match status" value="1"/>
</dbReference>
<keyword evidence="2" id="KW-0547">Nucleotide-binding</keyword>
<evidence type="ECO:0000256" key="3">
    <source>
        <dbReference type="ARBA" id="ARBA00022840"/>
    </source>
</evidence>
<accession>A0AAE4MC49</accession>
<keyword evidence="3 11" id="KW-0067">ATP-binding</keyword>
<comment type="caution">
    <text evidence="11">The sequence shown here is derived from an EMBL/GenBank/DDBJ whole genome shotgun (WGS) entry which is preliminary data.</text>
</comment>
<comment type="function">
    <text evidence="6">Required for corrinoid utilization. Probably part of the ABC transporter complex BtuCDF involved in cobalamin (vitamin B12) import. Probably responsible for energy coupling to the transport system.</text>
</comment>
<dbReference type="PANTHER" id="PTHR42794:SF1">
    <property type="entry name" value="HEMIN IMPORT ATP-BINDING PROTEIN HMUV"/>
    <property type="match status" value="1"/>
</dbReference>
<dbReference type="InterPro" id="IPR017871">
    <property type="entry name" value="ABC_transporter-like_CS"/>
</dbReference>